<reference evidence="1 2" key="1">
    <citation type="submission" date="2011-10" db="EMBL/GenBank/DDBJ databases">
        <title>Whole genome sequence of Selenomonas ruminantium subsp. lactilytica TAM6421.</title>
        <authorList>
            <person name="Oguchi A."/>
            <person name="Ankai A."/>
            <person name="Kaneko J."/>
            <person name="Yamada-Narita S."/>
            <person name="Fukui S."/>
            <person name="Takahashi M."/>
            <person name="Onodera T."/>
            <person name="Kojima S."/>
            <person name="Fushimi T."/>
            <person name="Abe N."/>
            <person name="Kamio Y."/>
            <person name="Yamazaki S."/>
            <person name="Fujita N."/>
        </authorList>
    </citation>
    <scope>NUCLEOTIDE SEQUENCE [LARGE SCALE GENOMIC DNA]</scope>
    <source>
        <strain evidence="2">NBRC 103574 / TAM6421</strain>
    </source>
</reference>
<accession>I0GQN8</accession>
<dbReference type="Proteomes" id="UP000007887">
    <property type="component" value="Chromosome"/>
</dbReference>
<gene>
    <name evidence="1" type="ordered locus">SELR_13670</name>
</gene>
<proteinExistence type="predicted"/>
<dbReference type="KEGG" id="sri:SELR_13670"/>
<dbReference type="OrthoDB" id="1669299at2"/>
<dbReference type="PATRIC" id="fig|927704.6.peg.1408"/>
<organism evidence="1 2">
    <name type="scientific">Selenomonas ruminantium subsp. lactilytica (strain NBRC 103574 / TAM6421)</name>
    <dbReference type="NCBI Taxonomy" id="927704"/>
    <lineage>
        <taxon>Bacteria</taxon>
        <taxon>Bacillati</taxon>
        <taxon>Bacillota</taxon>
        <taxon>Negativicutes</taxon>
        <taxon>Selenomonadales</taxon>
        <taxon>Selenomonadaceae</taxon>
        <taxon>Selenomonas</taxon>
    </lineage>
</organism>
<name>I0GQN8_SELRL</name>
<sequence length="166" mass="20322">MEKLKPIPYDENLTEFALERTPWDNDRLTTDLKLEDYSWMVYELASFFPTKKYGDLDIHFKYFGLGTSKLYIRQKWDNKVCCHNIIFDTAIFKKYITIFMEKHVAHWKSRYAFFGGEIVVNFYNEVLENYIEYEVGPIRAFKKKERRHRRWRNRQKARNLEIEIDP</sequence>
<evidence type="ECO:0000313" key="1">
    <source>
        <dbReference type="EMBL" id="BAL83075.1"/>
    </source>
</evidence>
<dbReference type="EMBL" id="AP012292">
    <property type="protein sequence ID" value="BAL83075.1"/>
    <property type="molecule type" value="Genomic_DNA"/>
</dbReference>
<dbReference type="RefSeq" id="WP_014424512.1">
    <property type="nucleotide sequence ID" value="NC_017068.1"/>
</dbReference>
<dbReference type="AlphaFoldDB" id="I0GQN8"/>
<evidence type="ECO:0000313" key="2">
    <source>
        <dbReference type="Proteomes" id="UP000007887"/>
    </source>
</evidence>
<dbReference type="HOGENOM" id="CLU_1601562_0_0_9"/>
<protein>
    <submittedName>
        <fullName evidence="1">Uncharacterized protein</fullName>
    </submittedName>
</protein>